<comment type="caution">
    <text evidence="8">The sequence shown here is derived from an EMBL/GenBank/DDBJ whole genome shotgun (WGS) entry which is preliminary data.</text>
</comment>
<evidence type="ECO:0000256" key="4">
    <source>
        <dbReference type="ARBA" id="ARBA00022729"/>
    </source>
</evidence>
<evidence type="ECO:0000256" key="1">
    <source>
        <dbReference type="ARBA" id="ARBA00004418"/>
    </source>
</evidence>
<keyword evidence="9" id="KW-1185">Reference proteome</keyword>
<dbReference type="GO" id="GO:0042597">
    <property type="term" value="C:periplasmic space"/>
    <property type="evidence" value="ECO:0007669"/>
    <property type="project" value="UniProtKB-SubCell"/>
</dbReference>
<keyword evidence="7" id="KW-0812">Transmembrane</keyword>
<dbReference type="Gene3D" id="3.40.190.10">
    <property type="entry name" value="Periplasmic binding protein-like II"/>
    <property type="match status" value="2"/>
</dbReference>
<keyword evidence="7" id="KW-0472">Membrane</keyword>
<evidence type="ECO:0008006" key="10">
    <source>
        <dbReference type="Google" id="ProtNLM"/>
    </source>
</evidence>
<keyword evidence="4" id="KW-0732">Signal</keyword>
<dbReference type="EMBL" id="QFBC01000009">
    <property type="protein sequence ID" value="PWE54717.1"/>
    <property type="molecule type" value="Genomic_DNA"/>
</dbReference>
<dbReference type="InterPro" id="IPR050490">
    <property type="entry name" value="Bact_solute-bd_prot1"/>
</dbReference>
<evidence type="ECO:0000256" key="6">
    <source>
        <dbReference type="SAM" id="MobiDB-lite"/>
    </source>
</evidence>
<evidence type="ECO:0000256" key="7">
    <source>
        <dbReference type="SAM" id="Phobius"/>
    </source>
</evidence>
<evidence type="ECO:0000313" key="8">
    <source>
        <dbReference type="EMBL" id="PWE54717.1"/>
    </source>
</evidence>
<dbReference type="AlphaFoldDB" id="A0A2U2DN31"/>
<evidence type="ECO:0000256" key="3">
    <source>
        <dbReference type="ARBA" id="ARBA00022448"/>
    </source>
</evidence>
<feature type="compositionally biased region" description="Polar residues" evidence="6">
    <location>
        <begin position="496"/>
        <end position="508"/>
    </location>
</feature>
<evidence type="ECO:0000313" key="9">
    <source>
        <dbReference type="Proteomes" id="UP000245252"/>
    </source>
</evidence>
<dbReference type="RefSeq" id="WP_109459937.1">
    <property type="nucleotide sequence ID" value="NZ_QFBC01000009.1"/>
</dbReference>
<evidence type="ECO:0000256" key="5">
    <source>
        <dbReference type="ARBA" id="ARBA00022764"/>
    </source>
</evidence>
<dbReference type="OrthoDB" id="9804061at2"/>
<feature type="region of interest" description="Disordered" evidence="6">
    <location>
        <begin position="486"/>
        <end position="508"/>
    </location>
</feature>
<sequence>MFHRPKNALYKRVTRRRFLELGGIGATMLGTGSLAIGLNSTIMSTRVQAASSDDAKWKQFAGSKLTFLSENTPPSFAIRDNIKAFYDLTGIEVEVLTDDLPVVQQKAGIDLRSGKSDYILNYVQDKPIGAPFADFYADLTPMFGDDALPQDPDGYGDGAWVENFLNACGRFYSKDKVIALPYDAAIPVTFYRQDLFEQHSKSFEAEYGYRMEFTKDTTWKNVLDYATFFKKLKEGGADVPYGYAQHQGSFAWTTQLDIQRLLFSHGRWTDFDIDDKLGSKEPGKTKWGDEQSVLMLEKFKALADVSHPDNLANGTLELNTVYQSGNIAMQVQYHEFAASVEDEKTSRAAGGKTAYAVCPKGEASWIKNGGESVNGTNCGIGGIGINKNASEQVQRAAYLFAIWSTSRQLQFDVLKGLGGTPTRQSVLDMPEVKEAQKRPSKMPNALTFEAAYGVGIQDPNFVLGPKIPEANEYHSLIASETQRMLSGEMSPEETAKSLQTQIDELNGA</sequence>
<comment type="subcellular location">
    <subcellularLocation>
        <location evidence="1">Periplasm</location>
    </subcellularLocation>
</comment>
<dbReference type="PANTHER" id="PTHR43649:SF34">
    <property type="entry name" value="ABC TRANSPORTER PERIPLASMIC-BINDING PROTEIN YCJN-RELATED"/>
    <property type="match status" value="1"/>
</dbReference>
<feature type="transmembrane region" description="Helical" evidence="7">
    <location>
        <begin position="21"/>
        <end position="38"/>
    </location>
</feature>
<keyword evidence="3" id="KW-0813">Transport</keyword>
<keyword evidence="5" id="KW-0574">Periplasm</keyword>
<reference evidence="8 9" key="1">
    <citation type="submission" date="2018-05" db="EMBL/GenBank/DDBJ databases">
        <title>The draft genome of strain NS-104.</title>
        <authorList>
            <person name="Hang P."/>
            <person name="Jiang J."/>
        </authorList>
    </citation>
    <scope>NUCLEOTIDE SEQUENCE [LARGE SCALE GENOMIC DNA]</scope>
    <source>
        <strain evidence="8 9">NS-104</strain>
    </source>
</reference>
<dbReference type="SUPFAM" id="SSF53850">
    <property type="entry name" value="Periplasmic binding protein-like II"/>
    <property type="match status" value="1"/>
</dbReference>
<dbReference type="InterPro" id="IPR006059">
    <property type="entry name" value="SBP"/>
</dbReference>
<organism evidence="8 9">
    <name type="scientific">Metarhizobium album</name>
    <dbReference type="NCBI Taxonomy" id="2182425"/>
    <lineage>
        <taxon>Bacteria</taxon>
        <taxon>Pseudomonadati</taxon>
        <taxon>Pseudomonadota</taxon>
        <taxon>Alphaproteobacteria</taxon>
        <taxon>Hyphomicrobiales</taxon>
        <taxon>Rhizobiaceae</taxon>
        <taxon>Metarhizobium</taxon>
    </lineage>
</organism>
<dbReference type="InterPro" id="IPR006311">
    <property type="entry name" value="TAT_signal"/>
</dbReference>
<keyword evidence="7" id="KW-1133">Transmembrane helix</keyword>
<accession>A0A2U2DN31</accession>
<dbReference type="Pfam" id="PF13416">
    <property type="entry name" value="SBP_bac_8"/>
    <property type="match status" value="1"/>
</dbReference>
<evidence type="ECO:0000256" key="2">
    <source>
        <dbReference type="ARBA" id="ARBA00008520"/>
    </source>
</evidence>
<proteinExistence type="inferred from homology"/>
<name>A0A2U2DN31_9HYPH</name>
<dbReference type="Proteomes" id="UP000245252">
    <property type="component" value="Unassembled WGS sequence"/>
</dbReference>
<comment type="similarity">
    <text evidence="2">Belongs to the bacterial solute-binding protein 1 family.</text>
</comment>
<dbReference type="PROSITE" id="PS51318">
    <property type="entry name" value="TAT"/>
    <property type="match status" value="1"/>
</dbReference>
<dbReference type="PANTHER" id="PTHR43649">
    <property type="entry name" value="ARABINOSE-BINDING PROTEIN-RELATED"/>
    <property type="match status" value="1"/>
</dbReference>
<protein>
    <recommendedName>
        <fullName evidence="10">ABC transporter substrate-binding protein</fullName>
    </recommendedName>
</protein>
<gene>
    <name evidence="8" type="ORF">DEM27_19580</name>
</gene>